<sequence length="103" mass="10902">MATPALADAPATKLVRCGAADCLLVKGNRADPKSPVSVNDHAISVEGGRHWRARLPVATVRAWSEPYARTLSVAVADEAFEARLPVGMLGTPKDLAMLVVRAK</sequence>
<gene>
    <name evidence="1" type="ORF">HHL27_05035</name>
</gene>
<comment type="caution">
    <text evidence="1">The sequence shown here is derived from an EMBL/GenBank/DDBJ whole genome shotgun (WGS) entry which is preliminary data.</text>
</comment>
<proteinExistence type="predicted"/>
<name>A0A7Y0BNM3_9SPHN</name>
<protein>
    <submittedName>
        <fullName evidence="1">Uncharacterized protein</fullName>
    </submittedName>
</protein>
<evidence type="ECO:0000313" key="2">
    <source>
        <dbReference type="Proteomes" id="UP000583556"/>
    </source>
</evidence>
<reference evidence="1 2" key="1">
    <citation type="submission" date="2020-04" db="EMBL/GenBank/DDBJ databases">
        <title>Novosphingobium sp. TW-4 isolated from soil.</title>
        <authorList>
            <person name="Dahal R.H."/>
            <person name="Chaudhary D.K."/>
        </authorList>
    </citation>
    <scope>NUCLEOTIDE SEQUENCE [LARGE SCALE GENOMIC DNA]</scope>
    <source>
        <strain evidence="1 2">TW-4</strain>
    </source>
</reference>
<keyword evidence="2" id="KW-1185">Reference proteome</keyword>
<organism evidence="1 2">
    <name type="scientific">Novosphingobium olei</name>
    <dbReference type="NCBI Taxonomy" id="2728851"/>
    <lineage>
        <taxon>Bacteria</taxon>
        <taxon>Pseudomonadati</taxon>
        <taxon>Pseudomonadota</taxon>
        <taxon>Alphaproteobacteria</taxon>
        <taxon>Sphingomonadales</taxon>
        <taxon>Sphingomonadaceae</taxon>
        <taxon>Novosphingobium</taxon>
    </lineage>
</organism>
<evidence type="ECO:0000313" key="1">
    <source>
        <dbReference type="EMBL" id="NML93031.1"/>
    </source>
</evidence>
<dbReference type="Proteomes" id="UP000583556">
    <property type="component" value="Unassembled WGS sequence"/>
</dbReference>
<accession>A0A7Y0BNM3</accession>
<dbReference type="EMBL" id="JABBGM010000002">
    <property type="protein sequence ID" value="NML93031.1"/>
    <property type="molecule type" value="Genomic_DNA"/>
</dbReference>
<dbReference type="AlphaFoldDB" id="A0A7Y0BNM3"/>